<dbReference type="GO" id="GO:0015934">
    <property type="term" value="C:large ribosomal subunit"/>
    <property type="evidence" value="ECO:0007669"/>
    <property type="project" value="TreeGrafter"/>
</dbReference>
<evidence type="ECO:0000256" key="3">
    <source>
        <dbReference type="ARBA" id="ARBA00023274"/>
    </source>
</evidence>
<keyword evidence="5" id="KW-0934">Plastid</keyword>
<name>A0A6H1U760_9FLOR</name>
<dbReference type="GeneID" id="54615680"/>
<dbReference type="PANTHER" id="PTHR33343">
    <property type="entry name" value="54S RIBOSOMAL PROTEIN BL35M"/>
    <property type="match status" value="1"/>
</dbReference>
<dbReference type="HAMAP" id="MF_00514">
    <property type="entry name" value="Ribosomal_bL35"/>
    <property type="match status" value="1"/>
</dbReference>
<evidence type="ECO:0000256" key="2">
    <source>
        <dbReference type="ARBA" id="ARBA00022980"/>
    </source>
</evidence>
<dbReference type="InterPro" id="IPR037229">
    <property type="entry name" value="Ribosomal_bL35_sf"/>
</dbReference>
<dbReference type="InterPro" id="IPR001706">
    <property type="entry name" value="Ribosomal_bL35"/>
</dbReference>
<gene>
    <name evidence="4 5" type="primary">rpl35</name>
</gene>
<dbReference type="Pfam" id="PF01632">
    <property type="entry name" value="Ribosomal_L35p"/>
    <property type="match status" value="1"/>
</dbReference>
<dbReference type="Gene3D" id="4.10.410.60">
    <property type="match status" value="1"/>
</dbReference>
<evidence type="ECO:0000313" key="5">
    <source>
        <dbReference type="EMBL" id="QIZ74684.1"/>
    </source>
</evidence>
<accession>A0A6H1U760</accession>
<reference evidence="5" key="1">
    <citation type="submission" date="2020-03" db="EMBL/GenBank/DDBJ databases">
        <title>Complete organellar genome analysis of the invasive marine red alga Caulacanthus okamurae (Caulacanthaceae, Rhodophyta) from Moss Landing, California, USA.</title>
        <authorList>
            <person name="Hughey J.R."/>
        </authorList>
    </citation>
    <scope>NUCLEOTIDE SEQUENCE</scope>
</reference>
<dbReference type="GO" id="GO:0003735">
    <property type="term" value="F:structural constituent of ribosome"/>
    <property type="evidence" value="ECO:0007669"/>
    <property type="project" value="InterPro"/>
</dbReference>
<dbReference type="GO" id="GO:0006412">
    <property type="term" value="P:translation"/>
    <property type="evidence" value="ECO:0007669"/>
    <property type="project" value="UniProtKB-UniRule"/>
</dbReference>
<sequence length="66" mass="7707">MIKIKTSKSMVKRFSLTSTGKFLRHKASKSHLLEKKTSKRKQKLKKIISIDSKSILSLTRKLPYKF</sequence>
<keyword evidence="3 4" id="KW-0687">Ribonucleoprotein</keyword>
<dbReference type="RefSeq" id="YP_009774067.1">
    <property type="nucleotide sequence ID" value="NC_047434.1"/>
</dbReference>
<protein>
    <recommendedName>
        <fullName evidence="4">Large ribosomal subunit protein bL35c</fullName>
    </recommendedName>
</protein>
<dbReference type="GO" id="GO:0009507">
    <property type="term" value="C:chloroplast"/>
    <property type="evidence" value="ECO:0007669"/>
    <property type="project" value="UniProtKB-SubCell"/>
</dbReference>
<dbReference type="PRINTS" id="PR00064">
    <property type="entry name" value="RIBOSOMALL35"/>
</dbReference>
<comment type="subcellular location">
    <subcellularLocation>
        <location evidence="4">Plastid</location>
        <location evidence="4">Chloroplast</location>
    </subcellularLocation>
</comment>
<organism evidence="5">
    <name type="scientific">Caulacanthus okamurae</name>
    <dbReference type="NCBI Taxonomy" id="152008"/>
    <lineage>
        <taxon>Eukaryota</taxon>
        <taxon>Rhodophyta</taxon>
        <taxon>Florideophyceae</taxon>
        <taxon>Rhodymeniophycidae</taxon>
        <taxon>Gigartinales</taxon>
        <taxon>Caulacanthaceae</taxon>
        <taxon>Caulacanthus</taxon>
    </lineage>
</organism>
<geneLocation type="chloroplast" evidence="5"/>
<evidence type="ECO:0000256" key="4">
    <source>
        <dbReference type="HAMAP-Rule" id="MF_00514"/>
    </source>
</evidence>
<proteinExistence type="inferred from homology"/>
<keyword evidence="2 4" id="KW-0689">Ribosomal protein</keyword>
<dbReference type="InterPro" id="IPR021137">
    <property type="entry name" value="Ribosomal_bL35-like"/>
</dbReference>
<dbReference type="NCBIfam" id="TIGR00001">
    <property type="entry name" value="rpmI_bact"/>
    <property type="match status" value="1"/>
</dbReference>
<dbReference type="EMBL" id="MT193838">
    <property type="protein sequence ID" value="QIZ74684.1"/>
    <property type="molecule type" value="Genomic_DNA"/>
</dbReference>
<dbReference type="SUPFAM" id="SSF143034">
    <property type="entry name" value="L35p-like"/>
    <property type="match status" value="1"/>
</dbReference>
<dbReference type="PANTHER" id="PTHR33343:SF1">
    <property type="entry name" value="LARGE RIBOSOMAL SUBUNIT PROTEIN BL35M"/>
    <property type="match status" value="1"/>
</dbReference>
<comment type="similarity">
    <text evidence="1 4">Belongs to the bacterial ribosomal protein bL35 family.</text>
</comment>
<evidence type="ECO:0000256" key="1">
    <source>
        <dbReference type="ARBA" id="ARBA00006598"/>
    </source>
</evidence>
<dbReference type="AlphaFoldDB" id="A0A6H1U760"/>
<keyword evidence="5" id="KW-0150">Chloroplast</keyword>